<proteinExistence type="predicted"/>
<dbReference type="STRING" id="1064592.G0VGY7"/>
<name>G0VGY7_NAUCA</name>
<evidence type="ECO:0008006" key="4">
    <source>
        <dbReference type="Google" id="ProtNLM"/>
    </source>
</evidence>
<dbReference type="OMA" id="PQGLYYY"/>
<accession>G0VGY7</accession>
<dbReference type="RefSeq" id="XP_003677113.1">
    <property type="nucleotide sequence ID" value="XM_003677065.1"/>
</dbReference>
<protein>
    <recommendedName>
        <fullName evidence="4">F-box domain-containing protein</fullName>
    </recommendedName>
</protein>
<dbReference type="KEGG" id="ncs:NCAS_0F02740"/>
<dbReference type="HOGENOM" id="CLU_042679_1_0_1"/>
<dbReference type="InParanoid" id="G0VGY7"/>
<organism evidence="2 3">
    <name type="scientific">Naumovozyma castellii</name>
    <name type="common">Yeast</name>
    <name type="synonym">Saccharomyces castellii</name>
    <dbReference type="NCBI Taxonomy" id="27288"/>
    <lineage>
        <taxon>Eukaryota</taxon>
        <taxon>Fungi</taxon>
        <taxon>Dikarya</taxon>
        <taxon>Ascomycota</taxon>
        <taxon>Saccharomycotina</taxon>
        <taxon>Saccharomycetes</taxon>
        <taxon>Saccharomycetales</taxon>
        <taxon>Saccharomycetaceae</taxon>
        <taxon>Naumovozyma</taxon>
    </lineage>
</organism>
<evidence type="ECO:0000313" key="3">
    <source>
        <dbReference type="Proteomes" id="UP000001640"/>
    </source>
</evidence>
<dbReference type="AlphaFoldDB" id="G0VGY7"/>
<dbReference type="Gene3D" id="3.80.10.10">
    <property type="entry name" value="Ribonuclease Inhibitor"/>
    <property type="match status" value="1"/>
</dbReference>
<reference key="2">
    <citation type="submission" date="2011-08" db="EMBL/GenBank/DDBJ databases">
        <title>Genome sequence of Naumovozyma castellii.</title>
        <authorList>
            <person name="Gordon J.L."/>
            <person name="Armisen D."/>
            <person name="Proux-Wera E."/>
            <person name="OhEigeartaigh S.S."/>
            <person name="Byrne K.P."/>
            <person name="Wolfe K.H."/>
        </authorList>
    </citation>
    <scope>NUCLEOTIDE SEQUENCE</scope>
    <source>
        <strain>Type strain:CBS 4309</strain>
    </source>
</reference>
<dbReference type="GeneID" id="96904406"/>
<dbReference type="FunCoup" id="G0VGY7">
    <property type="interactions" value="44"/>
</dbReference>
<dbReference type="InterPro" id="IPR032675">
    <property type="entry name" value="LRR_dom_sf"/>
</dbReference>
<gene>
    <name evidence="2" type="primary">NCAS0F02740</name>
    <name evidence="2" type="ordered locus">NCAS_0F02740</name>
</gene>
<sequence>MAQEEIRQSYTSLSEPPTRLKLSLCTNQYSPLHNITTAAMANKSRPKKVKAPYRKYVGGQGYITNNNTTTVTTINTDPTASTNTDIIYSGSMEEPEQADEQFLKNFAHSTLKDSNDIIETPQGLYYYDELNESIVHIEKSSLSNAKFNKLKRFIVNRNKDKNNQEMPRTADSTSSSEQLPIQEQQMTLPWEIQKMILQYSEVIEPSFLVVCKTWYHLCIPLLYYSPSLTSKNFNKFVDAIISNKKKKLGEFVQELDLSTILQSGKNSFVSKLLRRCSPGLTKFTAPQTSFGFAPLISLKACHQLKYLDLGLVSETVKLQELLAAIQNFKHLTHLSFPRSSIDCEGYREFVWPTNLKYLKLSGGITNEFVCETEWPKTIKTLEFSYCPQVDEHAIYIVLSKIGDNLTHLYFHYPMPALNEHSLDHVFRYCSNLITIQLMVDYCSKWCFSEYMLTPLLIPRPLTTIYLQSSGSLGIGAKIHPDDFTIALWEKRLPCLKSISVSSKLGWNATSDGVEDLVSALEEQDASLYVSY</sequence>
<feature type="compositionally biased region" description="Polar residues" evidence="1">
    <location>
        <begin position="164"/>
        <end position="178"/>
    </location>
</feature>
<reference evidence="2 3" key="1">
    <citation type="journal article" date="2011" name="Proc. Natl. Acad. Sci. U.S.A.">
        <title>Evolutionary erosion of yeast sex chromosomes by mating-type switching accidents.</title>
        <authorList>
            <person name="Gordon J.L."/>
            <person name="Armisen D."/>
            <person name="Proux-Wera E."/>
            <person name="Oheigeartaigh S.S."/>
            <person name="Byrne K.P."/>
            <person name="Wolfe K.H."/>
        </authorList>
    </citation>
    <scope>NUCLEOTIDE SEQUENCE [LARGE SCALE GENOMIC DNA]</scope>
    <source>
        <strain evidence="3">ATCC 76901 / BCRC 22586 / CBS 4309 / NBRC 1992 / NRRL Y-12630</strain>
    </source>
</reference>
<feature type="region of interest" description="Disordered" evidence="1">
    <location>
        <begin position="158"/>
        <end position="178"/>
    </location>
</feature>
<dbReference type="SUPFAM" id="SSF52047">
    <property type="entry name" value="RNI-like"/>
    <property type="match status" value="1"/>
</dbReference>
<dbReference type="EMBL" id="HE576757">
    <property type="protein sequence ID" value="CCC70758.1"/>
    <property type="molecule type" value="Genomic_DNA"/>
</dbReference>
<dbReference type="OrthoDB" id="2125396at2759"/>
<dbReference type="Proteomes" id="UP000001640">
    <property type="component" value="Chromosome 6"/>
</dbReference>
<dbReference type="GO" id="GO:0019005">
    <property type="term" value="C:SCF ubiquitin ligase complex"/>
    <property type="evidence" value="ECO:0007669"/>
    <property type="project" value="EnsemblFungi"/>
</dbReference>
<dbReference type="eggNOG" id="ENOG502QSAP">
    <property type="taxonomic scope" value="Eukaryota"/>
</dbReference>
<evidence type="ECO:0000256" key="1">
    <source>
        <dbReference type="SAM" id="MobiDB-lite"/>
    </source>
</evidence>
<keyword evidence="3" id="KW-1185">Reference proteome</keyword>
<evidence type="ECO:0000313" key="2">
    <source>
        <dbReference type="EMBL" id="CCC70758.1"/>
    </source>
</evidence>